<evidence type="ECO:0000256" key="2">
    <source>
        <dbReference type="ARBA" id="ARBA00022630"/>
    </source>
</evidence>
<keyword evidence="2 6" id="KW-0285">Flavoprotein</keyword>
<dbReference type="Pfam" id="PF00743">
    <property type="entry name" value="FMO-like"/>
    <property type="match status" value="1"/>
</dbReference>
<proteinExistence type="inferred from homology"/>
<evidence type="ECO:0000256" key="6">
    <source>
        <dbReference type="PIRNR" id="PIRNR000332"/>
    </source>
</evidence>
<keyword evidence="6 7" id="KW-0503">Monooxygenase</keyword>
<keyword evidence="8" id="KW-1133">Transmembrane helix</keyword>
<keyword evidence="3 6" id="KW-0274">FAD</keyword>
<comment type="similarity">
    <text evidence="1 6 7">Belongs to the FMO family.</text>
</comment>
<dbReference type="AlphaFoldDB" id="A0A9D4JEZ0"/>
<reference evidence="9" key="1">
    <citation type="journal article" date="2019" name="bioRxiv">
        <title>The Genome of the Zebra Mussel, Dreissena polymorpha: A Resource for Invasive Species Research.</title>
        <authorList>
            <person name="McCartney M.A."/>
            <person name="Auch B."/>
            <person name="Kono T."/>
            <person name="Mallez S."/>
            <person name="Zhang Y."/>
            <person name="Obille A."/>
            <person name="Becker A."/>
            <person name="Abrahante J.E."/>
            <person name="Garbe J."/>
            <person name="Badalamenti J.P."/>
            <person name="Herman A."/>
            <person name="Mangelson H."/>
            <person name="Liachko I."/>
            <person name="Sullivan S."/>
            <person name="Sone E.D."/>
            <person name="Koren S."/>
            <person name="Silverstein K.A.T."/>
            <person name="Beckman K.B."/>
            <person name="Gohl D.M."/>
        </authorList>
    </citation>
    <scope>NUCLEOTIDE SEQUENCE</scope>
    <source>
        <strain evidence="9">Duluth1</strain>
        <tissue evidence="9">Whole animal</tissue>
    </source>
</reference>
<dbReference type="PIRSF" id="PIRSF000332">
    <property type="entry name" value="FMO"/>
    <property type="match status" value="1"/>
</dbReference>
<dbReference type="InterPro" id="IPR050346">
    <property type="entry name" value="FMO-like"/>
</dbReference>
<organism evidence="9 10">
    <name type="scientific">Dreissena polymorpha</name>
    <name type="common">Zebra mussel</name>
    <name type="synonym">Mytilus polymorpha</name>
    <dbReference type="NCBI Taxonomy" id="45954"/>
    <lineage>
        <taxon>Eukaryota</taxon>
        <taxon>Metazoa</taxon>
        <taxon>Spiralia</taxon>
        <taxon>Lophotrochozoa</taxon>
        <taxon>Mollusca</taxon>
        <taxon>Bivalvia</taxon>
        <taxon>Autobranchia</taxon>
        <taxon>Heteroconchia</taxon>
        <taxon>Euheterodonta</taxon>
        <taxon>Imparidentia</taxon>
        <taxon>Neoheterodontei</taxon>
        <taxon>Myida</taxon>
        <taxon>Dreissenoidea</taxon>
        <taxon>Dreissenidae</taxon>
        <taxon>Dreissena</taxon>
    </lineage>
</organism>
<dbReference type="GO" id="GO:0050661">
    <property type="term" value="F:NADP binding"/>
    <property type="evidence" value="ECO:0007669"/>
    <property type="project" value="InterPro"/>
</dbReference>
<comment type="subcellular location">
    <subcellularLocation>
        <location evidence="6">Endoplasmic reticulum membrane</location>
    </subcellularLocation>
</comment>
<keyword evidence="4 6" id="KW-0521">NADP</keyword>
<gene>
    <name evidence="9" type="ORF">DPMN_135764</name>
</gene>
<dbReference type="GO" id="GO:0004499">
    <property type="term" value="F:N,N-dimethylaniline monooxygenase activity"/>
    <property type="evidence" value="ECO:0007669"/>
    <property type="project" value="UniProtKB-UniRule"/>
</dbReference>
<dbReference type="GO" id="GO:0050660">
    <property type="term" value="F:flavin adenine dinucleotide binding"/>
    <property type="evidence" value="ECO:0007669"/>
    <property type="project" value="InterPro"/>
</dbReference>
<dbReference type="InterPro" id="IPR036188">
    <property type="entry name" value="FAD/NAD-bd_sf"/>
</dbReference>
<dbReference type="PRINTS" id="PR00370">
    <property type="entry name" value="FMOXYGENASE"/>
</dbReference>
<keyword evidence="6 8" id="KW-0472">Membrane</keyword>
<name>A0A9D4JEZ0_DREPO</name>
<evidence type="ECO:0000256" key="8">
    <source>
        <dbReference type="SAM" id="Phobius"/>
    </source>
</evidence>
<dbReference type="OrthoDB" id="7777654at2759"/>
<keyword evidence="8" id="KW-0812">Transmembrane</keyword>
<dbReference type="EMBL" id="JAIWYP010000006">
    <property type="protein sequence ID" value="KAH3807424.1"/>
    <property type="molecule type" value="Genomic_DNA"/>
</dbReference>
<feature type="transmembrane region" description="Helical" evidence="8">
    <location>
        <begin position="499"/>
        <end position="519"/>
    </location>
</feature>
<comment type="cofactor">
    <cofactor evidence="6 7">
        <name>FAD</name>
        <dbReference type="ChEBI" id="CHEBI:57692"/>
    </cofactor>
</comment>
<dbReference type="EC" id="1.-.-.-" evidence="7"/>
<evidence type="ECO:0000313" key="9">
    <source>
        <dbReference type="EMBL" id="KAH3807424.1"/>
    </source>
</evidence>
<dbReference type="Proteomes" id="UP000828390">
    <property type="component" value="Unassembled WGS sequence"/>
</dbReference>
<accession>A0A9D4JEZ0</accession>
<keyword evidence="5 6" id="KW-0560">Oxidoreductase</keyword>
<dbReference type="InterPro" id="IPR020946">
    <property type="entry name" value="Flavin_mOase-like"/>
</dbReference>
<dbReference type="InterPro" id="IPR000960">
    <property type="entry name" value="Flavin_mOase"/>
</dbReference>
<sequence length="526" mass="58860">MTAKDGNHFDVIVLGAGISGLATLKCLLEAGLTAAVIERTDGVGGLWKFRENDYGVMRFTHINVSKYNYCFSDFPFPEEAPDYPHNQDMAAYIEEYVEHFKLGEHIKFLRKVISVERTADIWQVKVKQVDQDGLTLLDSLDSETFTAKSVAIATGHHAKPSYAKFLGQDSFKGEIIHSVSFNDAISNGMTGKRVLIVGIGNSAVDVAVNCVTAGRCKSVHISTRSGAWIVPNYIFGFPTDLYACRMFFKLPFSLANVVFETIVKFISGNPRRWNLNPKMRGLQSQPTVSPTLIHHIQRHDIKIVPNIQRIEGSRVHFVGGENAEFDHIILCTGYKIDLSYLEEHVRGQVLDEEHNDVKLFKNVFSPDVGGSLAFIGFVQPASGGVLTMSETQARWFAEICKGRVKLPNKPDMEASIAEEKRIGRDKYYQSARHTIQRDPIVYNDEIASYIGAKPSLLSHPALAWRLLLGSCGAYQWRLQGPNAWPGATDAVRRVPLTDLMHYSGIFVVFLAAIFVYYLYTVIVRIF</sequence>
<evidence type="ECO:0000256" key="5">
    <source>
        <dbReference type="ARBA" id="ARBA00023002"/>
    </source>
</evidence>
<evidence type="ECO:0000256" key="7">
    <source>
        <dbReference type="RuleBase" id="RU361177"/>
    </source>
</evidence>
<keyword evidence="6" id="KW-0256">Endoplasmic reticulum</keyword>
<evidence type="ECO:0000256" key="4">
    <source>
        <dbReference type="ARBA" id="ARBA00022857"/>
    </source>
</evidence>
<comment type="caution">
    <text evidence="9">The sequence shown here is derived from an EMBL/GenBank/DDBJ whole genome shotgun (WGS) entry which is preliminary data.</text>
</comment>
<evidence type="ECO:0000313" key="10">
    <source>
        <dbReference type="Proteomes" id="UP000828390"/>
    </source>
</evidence>
<dbReference type="PANTHER" id="PTHR23023">
    <property type="entry name" value="DIMETHYLANILINE MONOOXYGENASE"/>
    <property type="match status" value="1"/>
</dbReference>
<reference evidence="9" key="2">
    <citation type="submission" date="2020-11" db="EMBL/GenBank/DDBJ databases">
        <authorList>
            <person name="McCartney M.A."/>
            <person name="Auch B."/>
            <person name="Kono T."/>
            <person name="Mallez S."/>
            <person name="Becker A."/>
            <person name="Gohl D.M."/>
            <person name="Silverstein K.A.T."/>
            <person name="Koren S."/>
            <person name="Bechman K.B."/>
            <person name="Herman A."/>
            <person name="Abrahante J.E."/>
            <person name="Garbe J."/>
        </authorList>
    </citation>
    <scope>NUCLEOTIDE SEQUENCE</scope>
    <source>
        <strain evidence="9">Duluth1</strain>
        <tissue evidence="9">Whole animal</tissue>
    </source>
</reference>
<keyword evidence="10" id="KW-1185">Reference proteome</keyword>
<dbReference type="Gene3D" id="3.50.50.60">
    <property type="entry name" value="FAD/NAD(P)-binding domain"/>
    <property type="match status" value="1"/>
</dbReference>
<evidence type="ECO:0000256" key="3">
    <source>
        <dbReference type="ARBA" id="ARBA00022827"/>
    </source>
</evidence>
<protein>
    <recommendedName>
        <fullName evidence="7">Flavin-containing monooxygenase</fullName>
        <ecNumber evidence="7">1.-.-.-</ecNumber>
    </recommendedName>
</protein>
<dbReference type="SUPFAM" id="SSF51905">
    <property type="entry name" value="FAD/NAD(P)-binding domain"/>
    <property type="match status" value="2"/>
</dbReference>
<dbReference type="GO" id="GO:0005789">
    <property type="term" value="C:endoplasmic reticulum membrane"/>
    <property type="evidence" value="ECO:0007669"/>
    <property type="project" value="UniProtKB-SubCell"/>
</dbReference>
<evidence type="ECO:0000256" key="1">
    <source>
        <dbReference type="ARBA" id="ARBA00009183"/>
    </source>
</evidence>